<sequence length="55" mass="6267">MKSRTKRELFLTDTDQATTSFDLSRNCLTKVEFGDTWHPQTVAALHHLSTSINDT</sequence>
<comment type="caution">
    <text evidence="1">The sequence shown here is derived from an EMBL/GenBank/DDBJ whole genome shotgun (WGS) entry which is preliminary data.</text>
</comment>
<evidence type="ECO:0000313" key="1">
    <source>
        <dbReference type="EMBL" id="GEQ77560.1"/>
    </source>
</evidence>
<evidence type="ECO:0000313" key="2">
    <source>
        <dbReference type="Proteomes" id="UP000323105"/>
    </source>
</evidence>
<dbReference type="AlphaFoldDB" id="A0A5A7MJ95"/>
<accession>A0A5A7MJ95</accession>
<dbReference type="EMBL" id="BKBW01000014">
    <property type="protein sequence ID" value="GEQ77560.1"/>
    <property type="molecule type" value="Genomic_DNA"/>
</dbReference>
<reference evidence="1 2" key="1">
    <citation type="journal article" date="2019" name="Microbiol. Resour. Announc.">
        <title>Draft Genome Sequence of Comamonas testosteroni TA441, a Bacterium That Has a Cryptic Phenol Degradation Gene Cluster.</title>
        <authorList>
            <person name="Arai H."/>
            <person name="Ishii M."/>
        </authorList>
    </citation>
    <scope>NUCLEOTIDE SEQUENCE [LARGE SCALE GENOMIC DNA]</scope>
    <source>
        <strain evidence="1 2">TA441</strain>
    </source>
</reference>
<protein>
    <submittedName>
        <fullName evidence="1">Uncharacterized protein</fullName>
    </submittedName>
</protein>
<organism evidence="1 2">
    <name type="scientific">Comamonas testosteroni</name>
    <name type="common">Pseudomonas testosteroni</name>
    <dbReference type="NCBI Taxonomy" id="285"/>
    <lineage>
        <taxon>Bacteria</taxon>
        <taxon>Pseudomonadati</taxon>
        <taxon>Pseudomonadota</taxon>
        <taxon>Betaproteobacteria</taxon>
        <taxon>Burkholderiales</taxon>
        <taxon>Comamonadaceae</taxon>
        <taxon>Comamonas</taxon>
    </lineage>
</organism>
<gene>
    <name evidence="1" type="ORF">CTTA_4565</name>
</gene>
<dbReference type="Proteomes" id="UP000323105">
    <property type="component" value="Unassembled WGS sequence"/>
</dbReference>
<proteinExistence type="predicted"/>
<name>A0A5A7MJ95_COMTE</name>